<dbReference type="InterPro" id="IPR051059">
    <property type="entry name" value="VerF-like"/>
</dbReference>
<feature type="region of interest" description="Disordered" evidence="7">
    <location>
        <begin position="47"/>
        <end position="66"/>
    </location>
</feature>
<keyword evidence="3" id="KW-0677">Repeat</keyword>
<proteinExistence type="predicted"/>
<keyword evidence="4" id="KW-0863">Zinc-finger</keyword>
<sequence>MEVKRPAELVASVLPEADPYQDFADFVNSMGLTIDWDPLFDQMPAATEQAEPTTHRNDSSNEGTGTATMNAALAPVAANHGENEARNAVSNVQSAATLPIPQEMKDVATAYRFDLDEEQMRLLHLSMSDYQQCVPNFALPSRHALTRYLNAYFDSFHPHLPFIHAPTFEVSTCNLELVLAIAAAGAQYRFEHQKSITLFFAAKSILQERIKRREMAPRDTIYAATPAEGSIPSENSPTFQSQDGHFFFGCREPDGQGTASKVCLMDDARCLLCLLVFSTWKFDPHVYRAALSMQSALVQCVREAGLADGNNEGDEVDWRRWARNESDKRTKFLAFCFLNIHSLAYNVPPLFLGNEIHLSLPSSSEEWAAITEEHWLAYRQPPPARQVIFSKALTLLLSSSSSPVCLKPNPSALGNYVLLHGLLQRIFLVRQAFHSIENSPSYLPSIELDSLENALRSWTLAWQQAPESSLDPQNISGPIPFTSTALLGLVYCRMSLDAGPYRVLASRDPHQIAQRLLEMPSVQRGPRLIHALLHATHSLNIPVKLGVEYVARSQGFFWSIQHALCSLEFAVLVSKWLYDLAGLHESQRLDKQETGIVEWIRQIVAEGRASIDQDQVEGSIESRSRSDYLELAYMVVRIWAVIMRGNVQWRMVNIIGQALELYANLCRSNLQLEDADI</sequence>
<dbReference type="PANTHER" id="PTHR40626">
    <property type="entry name" value="MIP31509P"/>
    <property type="match status" value="1"/>
</dbReference>
<accession>W9XR24</accession>
<evidence type="ECO:0000313" key="9">
    <source>
        <dbReference type="EMBL" id="EXJ79406.1"/>
    </source>
</evidence>
<dbReference type="GO" id="GO:0008270">
    <property type="term" value="F:zinc ion binding"/>
    <property type="evidence" value="ECO:0007669"/>
    <property type="project" value="UniProtKB-KW"/>
</dbReference>
<keyword evidence="10" id="KW-1185">Reference proteome</keyword>
<dbReference type="RefSeq" id="XP_007737194.1">
    <property type="nucleotide sequence ID" value="XM_007739004.1"/>
</dbReference>
<gene>
    <name evidence="9" type="ORF">A1O3_08908</name>
</gene>
<evidence type="ECO:0000259" key="8">
    <source>
        <dbReference type="Pfam" id="PF04082"/>
    </source>
</evidence>
<dbReference type="STRING" id="1182542.W9XR24"/>
<name>W9XR24_9EURO</name>
<dbReference type="CDD" id="cd12148">
    <property type="entry name" value="fungal_TF_MHR"/>
    <property type="match status" value="1"/>
</dbReference>
<dbReference type="GO" id="GO:0006351">
    <property type="term" value="P:DNA-templated transcription"/>
    <property type="evidence" value="ECO:0007669"/>
    <property type="project" value="InterPro"/>
</dbReference>
<dbReference type="AlphaFoldDB" id="W9XR24"/>
<dbReference type="OrthoDB" id="654211at2759"/>
<dbReference type="Pfam" id="PF04082">
    <property type="entry name" value="Fungal_trans"/>
    <property type="match status" value="1"/>
</dbReference>
<evidence type="ECO:0000256" key="1">
    <source>
        <dbReference type="ARBA" id="ARBA00004123"/>
    </source>
</evidence>
<keyword evidence="5" id="KW-0862">Zinc</keyword>
<dbReference type="GO" id="GO:0000785">
    <property type="term" value="C:chromatin"/>
    <property type="evidence" value="ECO:0007669"/>
    <property type="project" value="TreeGrafter"/>
</dbReference>
<dbReference type="GO" id="GO:0000978">
    <property type="term" value="F:RNA polymerase II cis-regulatory region sequence-specific DNA binding"/>
    <property type="evidence" value="ECO:0007669"/>
    <property type="project" value="InterPro"/>
</dbReference>
<dbReference type="PANTHER" id="PTHR40626:SF10">
    <property type="entry name" value="C2H2-TYPE DOMAIN-CONTAINING PROTEIN"/>
    <property type="match status" value="1"/>
</dbReference>
<evidence type="ECO:0000256" key="5">
    <source>
        <dbReference type="ARBA" id="ARBA00022833"/>
    </source>
</evidence>
<organism evidence="9 10">
    <name type="scientific">Capronia epimyces CBS 606.96</name>
    <dbReference type="NCBI Taxonomy" id="1182542"/>
    <lineage>
        <taxon>Eukaryota</taxon>
        <taxon>Fungi</taxon>
        <taxon>Dikarya</taxon>
        <taxon>Ascomycota</taxon>
        <taxon>Pezizomycotina</taxon>
        <taxon>Eurotiomycetes</taxon>
        <taxon>Chaetothyriomycetidae</taxon>
        <taxon>Chaetothyriales</taxon>
        <taxon>Herpotrichiellaceae</taxon>
        <taxon>Capronia</taxon>
    </lineage>
</organism>
<evidence type="ECO:0000256" key="2">
    <source>
        <dbReference type="ARBA" id="ARBA00022723"/>
    </source>
</evidence>
<feature type="domain" description="Xylanolytic transcriptional activator regulatory" evidence="8">
    <location>
        <begin position="149"/>
        <end position="428"/>
    </location>
</feature>
<evidence type="ECO:0000256" key="4">
    <source>
        <dbReference type="ARBA" id="ARBA00022771"/>
    </source>
</evidence>
<protein>
    <recommendedName>
        <fullName evidence="8">Xylanolytic transcriptional activator regulatory domain-containing protein</fullName>
    </recommendedName>
</protein>
<dbReference type="eggNOG" id="KOG1721">
    <property type="taxonomic scope" value="Eukaryota"/>
</dbReference>
<reference evidence="9 10" key="1">
    <citation type="submission" date="2013-03" db="EMBL/GenBank/DDBJ databases">
        <title>The Genome Sequence of Capronia epimyces CBS 606.96.</title>
        <authorList>
            <consortium name="The Broad Institute Genomics Platform"/>
            <person name="Cuomo C."/>
            <person name="de Hoog S."/>
            <person name="Gorbushina A."/>
            <person name="Walker B."/>
            <person name="Young S.K."/>
            <person name="Zeng Q."/>
            <person name="Gargeya S."/>
            <person name="Fitzgerald M."/>
            <person name="Haas B."/>
            <person name="Abouelleil A."/>
            <person name="Allen A.W."/>
            <person name="Alvarado L."/>
            <person name="Arachchi H.M."/>
            <person name="Berlin A.M."/>
            <person name="Chapman S.B."/>
            <person name="Gainer-Dewar J."/>
            <person name="Goldberg J."/>
            <person name="Griggs A."/>
            <person name="Gujja S."/>
            <person name="Hansen M."/>
            <person name="Howarth C."/>
            <person name="Imamovic A."/>
            <person name="Ireland A."/>
            <person name="Larimer J."/>
            <person name="McCowan C."/>
            <person name="Murphy C."/>
            <person name="Pearson M."/>
            <person name="Poon T.W."/>
            <person name="Priest M."/>
            <person name="Roberts A."/>
            <person name="Saif S."/>
            <person name="Shea T."/>
            <person name="Sisk P."/>
            <person name="Sykes S."/>
            <person name="Wortman J."/>
            <person name="Nusbaum C."/>
            <person name="Birren B."/>
        </authorList>
    </citation>
    <scope>NUCLEOTIDE SEQUENCE [LARGE SCALE GENOMIC DNA]</scope>
    <source>
        <strain evidence="9 10">CBS 606.96</strain>
    </source>
</reference>
<dbReference type="EMBL" id="AMGY01000008">
    <property type="protein sequence ID" value="EXJ79406.1"/>
    <property type="molecule type" value="Genomic_DNA"/>
</dbReference>
<dbReference type="GeneID" id="19172994"/>
<dbReference type="Proteomes" id="UP000019478">
    <property type="component" value="Unassembled WGS sequence"/>
</dbReference>
<dbReference type="InterPro" id="IPR007219">
    <property type="entry name" value="XnlR_reg_dom"/>
</dbReference>
<comment type="subcellular location">
    <subcellularLocation>
        <location evidence="1">Nucleus</location>
    </subcellularLocation>
</comment>
<dbReference type="HOGENOM" id="CLU_007784_2_0_1"/>
<evidence type="ECO:0000256" key="7">
    <source>
        <dbReference type="SAM" id="MobiDB-lite"/>
    </source>
</evidence>
<keyword evidence="2" id="KW-0479">Metal-binding</keyword>
<evidence type="ECO:0000256" key="6">
    <source>
        <dbReference type="ARBA" id="ARBA00023242"/>
    </source>
</evidence>
<keyword evidence="6" id="KW-0539">Nucleus</keyword>
<dbReference type="GO" id="GO:0000981">
    <property type="term" value="F:DNA-binding transcription factor activity, RNA polymerase II-specific"/>
    <property type="evidence" value="ECO:0007669"/>
    <property type="project" value="InterPro"/>
</dbReference>
<evidence type="ECO:0000256" key="3">
    <source>
        <dbReference type="ARBA" id="ARBA00022737"/>
    </source>
</evidence>
<evidence type="ECO:0000313" key="10">
    <source>
        <dbReference type="Proteomes" id="UP000019478"/>
    </source>
</evidence>
<comment type="caution">
    <text evidence="9">The sequence shown here is derived from an EMBL/GenBank/DDBJ whole genome shotgun (WGS) entry which is preliminary data.</text>
</comment>
<dbReference type="GO" id="GO:0005634">
    <property type="term" value="C:nucleus"/>
    <property type="evidence" value="ECO:0007669"/>
    <property type="project" value="UniProtKB-SubCell"/>
</dbReference>